<dbReference type="eggNOG" id="ENOG502QUEW">
    <property type="taxonomic scope" value="Eukaryota"/>
</dbReference>
<dbReference type="PANTHER" id="PTHR11514:SF53">
    <property type="entry name" value="TRANSCRIPTION FACTOR BHLH3"/>
    <property type="match status" value="1"/>
</dbReference>
<dbReference type="GO" id="GO:0003700">
    <property type="term" value="F:DNA-binding transcription factor activity"/>
    <property type="evidence" value="ECO:0000318"/>
    <property type="project" value="GO_Central"/>
</dbReference>
<feature type="region of interest" description="Disordered" evidence="6">
    <location>
        <begin position="84"/>
        <end position="118"/>
    </location>
</feature>
<dbReference type="GO" id="GO:0046983">
    <property type="term" value="F:protein dimerization activity"/>
    <property type="evidence" value="ECO:0007669"/>
    <property type="project" value="InterPro"/>
</dbReference>
<proteinExistence type="predicted"/>
<dbReference type="SUPFAM" id="SSF47459">
    <property type="entry name" value="HLH, helix-loop-helix DNA-binding domain"/>
    <property type="match status" value="1"/>
</dbReference>
<evidence type="ECO:0000313" key="8">
    <source>
        <dbReference type="Proteomes" id="UP000189703"/>
    </source>
</evidence>
<evidence type="ECO:0000256" key="1">
    <source>
        <dbReference type="ARBA" id="ARBA00004123"/>
    </source>
</evidence>
<dbReference type="Pfam" id="PF22754">
    <property type="entry name" value="bHLH-TF_ACT-like_plant"/>
    <property type="match status" value="1"/>
</dbReference>
<accession>A0A1U7ZH69</accession>
<dbReference type="Pfam" id="PF14215">
    <property type="entry name" value="bHLH-MYC_N"/>
    <property type="match status" value="1"/>
</dbReference>
<evidence type="ECO:0000256" key="5">
    <source>
        <dbReference type="RuleBase" id="RU369104"/>
    </source>
</evidence>
<evidence type="ECO:0000313" key="9">
    <source>
        <dbReference type="RefSeq" id="XP_010252341.1"/>
    </source>
</evidence>
<dbReference type="SMART" id="SM00353">
    <property type="entry name" value="HLH"/>
    <property type="match status" value="1"/>
</dbReference>
<dbReference type="Proteomes" id="UP000189703">
    <property type="component" value="Unplaced"/>
</dbReference>
<dbReference type="RefSeq" id="XP_010252341.1">
    <property type="nucleotide sequence ID" value="XM_010254039.2"/>
</dbReference>
<dbReference type="GO" id="GO:0005634">
    <property type="term" value="C:nucleus"/>
    <property type="evidence" value="ECO:0000318"/>
    <property type="project" value="GO_Central"/>
</dbReference>
<dbReference type="AlphaFoldDB" id="A0A1U7ZH69"/>
<feature type="domain" description="BHLH" evidence="7">
    <location>
        <begin position="378"/>
        <end position="427"/>
    </location>
</feature>
<dbReference type="InterPro" id="IPR045084">
    <property type="entry name" value="AIB/MYC-like"/>
</dbReference>
<dbReference type="OMA" id="ALCKIVE"/>
<dbReference type="CDD" id="cd11449">
    <property type="entry name" value="bHLH_AtAIB_like"/>
    <property type="match status" value="1"/>
</dbReference>
<feature type="compositionally biased region" description="Basic and acidic residues" evidence="6">
    <location>
        <begin position="375"/>
        <end position="389"/>
    </location>
</feature>
<evidence type="ECO:0000256" key="2">
    <source>
        <dbReference type="ARBA" id="ARBA00023015"/>
    </source>
</evidence>
<dbReference type="FunFam" id="4.10.280.10:FF:000078">
    <property type="entry name" value="Transcription factor bHLH13"/>
    <property type="match status" value="1"/>
</dbReference>
<dbReference type="KEGG" id="nnu:104593936"/>
<feature type="region of interest" description="Disordered" evidence="6">
    <location>
        <begin position="339"/>
        <end position="389"/>
    </location>
</feature>
<keyword evidence="4 5" id="KW-0539">Nucleus</keyword>
<dbReference type="PANTHER" id="PTHR11514">
    <property type="entry name" value="MYC"/>
    <property type="match status" value="1"/>
</dbReference>
<dbReference type="GO" id="GO:0000976">
    <property type="term" value="F:transcription cis-regulatory region binding"/>
    <property type="evidence" value="ECO:0000318"/>
    <property type="project" value="GO_Central"/>
</dbReference>
<feature type="compositionally biased region" description="Basic and acidic residues" evidence="6">
    <location>
        <begin position="349"/>
        <end position="365"/>
    </location>
</feature>
<comment type="subcellular location">
    <subcellularLocation>
        <location evidence="1 5">Nucleus</location>
    </subcellularLocation>
</comment>
<protein>
    <recommendedName>
        <fullName evidence="5">Transcription factor</fullName>
        <shortName evidence="5">bHLH transcription factor</shortName>
    </recommendedName>
    <alternativeName>
        <fullName evidence="5">Basic helix-loop-helix protein</fullName>
    </alternativeName>
</protein>
<dbReference type="InterPro" id="IPR011598">
    <property type="entry name" value="bHLH_dom"/>
</dbReference>
<keyword evidence="3 5" id="KW-0804">Transcription</keyword>
<evidence type="ECO:0000256" key="6">
    <source>
        <dbReference type="SAM" id="MobiDB-lite"/>
    </source>
</evidence>
<dbReference type="Pfam" id="PF00010">
    <property type="entry name" value="HLH"/>
    <property type="match status" value="1"/>
</dbReference>
<gene>
    <name evidence="9 10" type="primary">LOC104593936</name>
</gene>
<keyword evidence="2 5" id="KW-0805">Transcription regulation</keyword>
<dbReference type="InterPro" id="IPR025610">
    <property type="entry name" value="MYC/MYB_N"/>
</dbReference>
<dbReference type="InterPro" id="IPR054502">
    <property type="entry name" value="bHLH-TF_ACT-like_plant"/>
</dbReference>
<dbReference type="GO" id="GO:0006355">
    <property type="term" value="P:regulation of DNA-templated transcription"/>
    <property type="evidence" value="ECO:0000318"/>
    <property type="project" value="GO_Central"/>
</dbReference>
<evidence type="ECO:0000259" key="7">
    <source>
        <dbReference type="PROSITE" id="PS50888"/>
    </source>
</evidence>
<evidence type="ECO:0000313" key="10">
    <source>
        <dbReference type="RefSeq" id="XP_010252342.1"/>
    </source>
</evidence>
<dbReference type="PROSITE" id="PS50888">
    <property type="entry name" value="BHLH"/>
    <property type="match status" value="1"/>
</dbReference>
<sequence>MGDKFWGSEEEKAIAEAVLGAEACQFLTLPAPRHVSQDLVLPAVEGGMQRQLSQLVEGLGWTYAIFWRASRSKSGEMTLVWGDGHCREPKGGEREGGREGKGSYGDFESHKRVGGEQEQEMRKRVLQKLHAFFGGSEDDNYAVRLDSVSDVEMFYLTSMYYSFPYDSQAAPARSFASSRSIWASDAKSCSDNYHSRSFLARSVGFRTMVCVPIESGVVELGSVKSFPEDHNVLQRIKNVFGGSRSVQATVTPKIFGQDLNLGGTKSRSVNISFSPKVEEDEGLPSESYKVQATVSRPGNTLVLNAETSSNRTFGTFSNGCGSEGNEVKLFPQTSQMVMGGLTPQSRVSGLEEIKDDPLPRPDERRPRKRGRKPANGREEPLNHVEAERQRREKLNQRFYALRAVVPNISKMDKASLLGDAITYITDLQMKIRVLETEREMVDGNQNPSIIPEIDVQTRHEDTVVRVSCPLDAHPVSGVIKAFRETQVMVQDSKVSTTDDGSVLHTFSIRTQNGASEHLKEKLVAALSR</sequence>
<keyword evidence="8" id="KW-1185">Reference proteome</keyword>
<reference evidence="9 10" key="1">
    <citation type="submission" date="2025-04" db="UniProtKB">
        <authorList>
            <consortium name="RefSeq"/>
        </authorList>
    </citation>
    <scope>IDENTIFICATION</scope>
</reference>
<dbReference type="OrthoDB" id="677168at2759"/>
<evidence type="ECO:0000256" key="4">
    <source>
        <dbReference type="ARBA" id="ARBA00023242"/>
    </source>
</evidence>
<organism evidence="8 9">
    <name type="scientific">Nelumbo nucifera</name>
    <name type="common">Sacred lotus</name>
    <dbReference type="NCBI Taxonomy" id="4432"/>
    <lineage>
        <taxon>Eukaryota</taxon>
        <taxon>Viridiplantae</taxon>
        <taxon>Streptophyta</taxon>
        <taxon>Embryophyta</taxon>
        <taxon>Tracheophyta</taxon>
        <taxon>Spermatophyta</taxon>
        <taxon>Magnoliopsida</taxon>
        <taxon>Proteales</taxon>
        <taxon>Nelumbonaceae</taxon>
        <taxon>Nelumbo</taxon>
    </lineage>
</organism>
<dbReference type="GeneID" id="104593936"/>
<name>A0A1U7ZH69_NELNU</name>
<evidence type="ECO:0000256" key="3">
    <source>
        <dbReference type="ARBA" id="ARBA00023163"/>
    </source>
</evidence>
<dbReference type="RefSeq" id="XP_010252342.1">
    <property type="nucleotide sequence ID" value="XM_010254040.2"/>
</dbReference>
<dbReference type="InterPro" id="IPR036638">
    <property type="entry name" value="HLH_DNA-bd_sf"/>
</dbReference>
<dbReference type="Gene3D" id="4.10.280.10">
    <property type="entry name" value="Helix-loop-helix DNA-binding domain"/>
    <property type="match status" value="1"/>
</dbReference>